<organism evidence="1 2">
    <name type="scientific">Lentilactobacillus parabuchneri</name>
    <dbReference type="NCBI Taxonomy" id="152331"/>
    <lineage>
        <taxon>Bacteria</taxon>
        <taxon>Bacillati</taxon>
        <taxon>Bacillota</taxon>
        <taxon>Bacilli</taxon>
        <taxon>Lactobacillales</taxon>
        <taxon>Lactobacillaceae</taxon>
        <taxon>Lentilactobacillus</taxon>
    </lineage>
</organism>
<protein>
    <submittedName>
        <fullName evidence="1">Encapsulating protein for peroxidase</fullName>
    </submittedName>
</protein>
<name>A0A1X1FCN3_9LACO</name>
<accession>A0A1X1FCN3</accession>
<dbReference type="EMBL" id="MSBD01000048">
    <property type="protein sequence ID" value="ORN26215.1"/>
    <property type="molecule type" value="Genomic_DNA"/>
</dbReference>
<dbReference type="SUPFAM" id="SSF56563">
    <property type="entry name" value="Major capsid protein gp5"/>
    <property type="match status" value="1"/>
</dbReference>
<dbReference type="Gene3D" id="3.30.2400.30">
    <property type="match status" value="1"/>
</dbReference>
<sequence length="294" mass="32129">MPQTAIISRRALENLDKTVYTPRKEILKARSLFGSYKVPAGTKVYTYQTMTARGAARVLANRGTDIPLVDADMQEASQKIITFALGINYSLDEVQQAQLAGVNLDSTQAAAVNRGLADFEDQLVFTGNDDAGIPGMTNIAGMQNFAMSTALTDGKGNTNDPKVLLNELKDAKQQITQLSGYADVKPVLALPQAAYDALDVPYNDYQPTTLIQLLQSRGWFSQITVVNELKGADNKKDMAMVFDNSPVTAQILDAQPVTRQQTEYRNMTYTIPYSEQCGGLICRVPEAFVKVTGI</sequence>
<evidence type="ECO:0000313" key="1">
    <source>
        <dbReference type="EMBL" id="ORN26215.1"/>
    </source>
</evidence>
<dbReference type="OrthoDB" id="2328656at2"/>
<dbReference type="AlphaFoldDB" id="A0A1X1FCN3"/>
<gene>
    <name evidence="1" type="ORF">FAM23169_02115</name>
</gene>
<reference evidence="1 2" key="1">
    <citation type="journal article" date="2017" name="Front. Microbiol.">
        <title>The Histidine Decarboxylase Gene Cluster of Lactobacillus parabuchneri Was Gained by Horizontal Gene Transfer and Is Mobile within the Species.</title>
        <authorList>
            <person name="Wuthrich D."/>
            <person name="Berthoud H."/>
            <person name="Wechsler D."/>
            <person name="Eugster E."/>
            <person name="Irmler S."/>
            <person name="Bruggmann R."/>
        </authorList>
    </citation>
    <scope>NUCLEOTIDE SEQUENCE [LARGE SCALE GENOMIC DNA]</scope>
    <source>
        <strain evidence="1 2">FAM23169</strain>
    </source>
</reference>
<dbReference type="GO" id="GO:0004601">
    <property type="term" value="F:peroxidase activity"/>
    <property type="evidence" value="ECO:0007669"/>
    <property type="project" value="UniProtKB-KW"/>
</dbReference>
<evidence type="ECO:0000313" key="2">
    <source>
        <dbReference type="Proteomes" id="UP000193009"/>
    </source>
</evidence>
<dbReference type="RefSeq" id="WP_065463632.1">
    <property type="nucleotide sequence ID" value="NZ_CAURXG010000008.1"/>
</dbReference>
<dbReference type="PIRSF" id="PIRSF029202">
    <property type="entry name" value="UCP029202"/>
    <property type="match status" value="1"/>
</dbReference>
<keyword evidence="1" id="KW-0560">Oxidoreductase</keyword>
<dbReference type="Proteomes" id="UP000193009">
    <property type="component" value="Unassembled WGS sequence"/>
</dbReference>
<proteinExistence type="predicted"/>
<dbReference type="Pfam" id="PF09950">
    <property type="entry name" value="Major_capside"/>
    <property type="match status" value="1"/>
</dbReference>
<dbReference type="InterPro" id="IPR020049">
    <property type="entry name" value="Major_capsid-like"/>
</dbReference>
<dbReference type="STRING" id="152331.FAM21731_02192"/>
<keyword evidence="1" id="KW-0575">Peroxidase</keyword>
<comment type="caution">
    <text evidence="1">The sequence shown here is derived from an EMBL/GenBank/DDBJ whole genome shotgun (WGS) entry which is preliminary data.</text>
</comment>
<keyword evidence="2" id="KW-1185">Reference proteome</keyword>